<dbReference type="SUPFAM" id="SSF101941">
    <property type="entry name" value="NAC domain"/>
    <property type="match status" value="1"/>
</dbReference>
<evidence type="ECO:0000256" key="4">
    <source>
        <dbReference type="ARBA" id="ARBA00023242"/>
    </source>
</evidence>
<dbReference type="AlphaFoldDB" id="A0A2Z7DFL2"/>
<evidence type="ECO:0000256" key="3">
    <source>
        <dbReference type="ARBA" id="ARBA00023163"/>
    </source>
</evidence>
<feature type="compositionally biased region" description="Low complexity" evidence="5">
    <location>
        <begin position="12"/>
        <end position="23"/>
    </location>
</feature>
<dbReference type="PROSITE" id="PS51005">
    <property type="entry name" value="NAC"/>
    <property type="match status" value="1"/>
</dbReference>
<accession>A0A2Z7DFL2</accession>
<dbReference type="InterPro" id="IPR036093">
    <property type="entry name" value="NAC_dom_sf"/>
</dbReference>
<dbReference type="InterPro" id="IPR003441">
    <property type="entry name" value="NAC-dom"/>
</dbReference>
<feature type="domain" description="NAC" evidence="6">
    <location>
        <begin position="27"/>
        <end position="178"/>
    </location>
</feature>
<evidence type="ECO:0000256" key="5">
    <source>
        <dbReference type="SAM" id="MobiDB-lite"/>
    </source>
</evidence>
<dbReference type="OrthoDB" id="1727057at2759"/>
<sequence>MEPHQQSPTPANPNQEPAPNENAVPKFPVGMRFAPTEEELIYYLRKKIKNEPFEEVCICSVDFYKYNPWVLTDMYPTLAKDEWYFFTSRKLKYPNGSRPNRAADDGYWKATVADQRIQERQEVIGFKKTLVFYHGKAPNGKKTNWIMHEYTLRQRSTRNDANNNMRSDNCVLCRIYERKRAAVIQPNLPMQNVEVPLTNQARPHLEPFIVDWNLMDIDANLSFMSTYPNGFGDVDFSDQDSNGFGHLDFPYQNFNHFSSLDFFDQPFSITGLLQLDNCVPCRIYERKPAAVSSSNSACVTNNNDSMEDEVIEDIGQYLLDNFD</sequence>
<evidence type="ECO:0000256" key="1">
    <source>
        <dbReference type="ARBA" id="ARBA00023015"/>
    </source>
</evidence>
<dbReference type="GO" id="GO:0006355">
    <property type="term" value="P:regulation of DNA-templated transcription"/>
    <property type="evidence" value="ECO:0007669"/>
    <property type="project" value="InterPro"/>
</dbReference>
<proteinExistence type="predicted"/>
<dbReference type="GO" id="GO:0003677">
    <property type="term" value="F:DNA binding"/>
    <property type="evidence" value="ECO:0007669"/>
    <property type="project" value="UniProtKB-KW"/>
</dbReference>
<keyword evidence="1" id="KW-0805">Transcription regulation</keyword>
<keyword evidence="4" id="KW-0539">Nucleus</keyword>
<keyword evidence="8" id="KW-1185">Reference proteome</keyword>
<feature type="region of interest" description="Disordered" evidence="5">
    <location>
        <begin position="1"/>
        <end position="27"/>
    </location>
</feature>
<organism evidence="7 8">
    <name type="scientific">Dorcoceras hygrometricum</name>
    <dbReference type="NCBI Taxonomy" id="472368"/>
    <lineage>
        <taxon>Eukaryota</taxon>
        <taxon>Viridiplantae</taxon>
        <taxon>Streptophyta</taxon>
        <taxon>Embryophyta</taxon>
        <taxon>Tracheophyta</taxon>
        <taxon>Spermatophyta</taxon>
        <taxon>Magnoliopsida</taxon>
        <taxon>eudicotyledons</taxon>
        <taxon>Gunneridae</taxon>
        <taxon>Pentapetalae</taxon>
        <taxon>asterids</taxon>
        <taxon>lamiids</taxon>
        <taxon>Lamiales</taxon>
        <taxon>Gesneriaceae</taxon>
        <taxon>Didymocarpoideae</taxon>
        <taxon>Trichosporeae</taxon>
        <taxon>Loxocarpinae</taxon>
        <taxon>Dorcoceras</taxon>
    </lineage>
</organism>
<evidence type="ECO:0000313" key="7">
    <source>
        <dbReference type="EMBL" id="KZV56172.1"/>
    </source>
</evidence>
<keyword evidence="3" id="KW-0804">Transcription</keyword>
<protein>
    <recommendedName>
        <fullName evidence="6">NAC domain-containing protein</fullName>
    </recommendedName>
</protein>
<dbReference type="Pfam" id="PF02365">
    <property type="entry name" value="NAM"/>
    <property type="match status" value="1"/>
</dbReference>
<name>A0A2Z7DFL2_9LAMI</name>
<gene>
    <name evidence="7" type="ORF">F511_19755</name>
</gene>
<dbReference type="PANTHER" id="PTHR31744">
    <property type="entry name" value="PROTEIN CUP-SHAPED COTYLEDON 2-RELATED"/>
    <property type="match status" value="1"/>
</dbReference>
<keyword evidence="2" id="KW-0238">DNA-binding</keyword>
<reference evidence="7 8" key="1">
    <citation type="journal article" date="2015" name="Proc. Natl. Acad. Sci. U.S.A.">
        <title>The resurrection genome of Boea hygrometrica: A blueprint for survival of dehydration.</title>
        <authorList>
            <person name="Xiao L."/>
            <person name="Yang G."/>
            <person name="Zhang L."/>
            <person name="Yang X."/>
            <person name="Zhao S."/>
            <person name="Ji Z."/>
            <person name="Zhou Q."/>
            <person name="Hu M."/>
            <person name="Wang Y."/>
            <person name="Chen M."/>
            <person name="Xu Y."/>
            <person name="Jin H."/>
            <person name="Xiao X."/>
            <person name="Hu G."/>
            <person name="Bao F."/>
            <person name="Hu Y."/>
            <person name="Wan P."/>
            <person name="Li L."/>
            <person name="Deng X."/>
            <person name="Kuang T."/>
            <person name="Xiang C."/>
            <person name="Zhu J.K."/>
            <person name="Oliver M.J."/>
            <person name="He Y."/>
        </authorList>
    </citation>
    <scope>NUCLEOTIDE SEQUENCE [LARGE SCALE GENOMIC DNA]</scope>
    <source>
        <strain evidence="8">cv. XS01</strain>
    </source>
</reference>
<dbReference type="Proteomes" id="UP000250235">
    <property type="component" value="Unassembled WGS sequence"/>
</dbReference>
<dbReference type="Gene3D" id="2.170.150.80">
    <property type="entry name" value="NAC domain"/>
    <property type="match status" value="1"/>
</dbReference>
<evidence type="ECO:0000313" key="8">
    <source>
        <dbReference type="Proteomes" id="UP000250235"/>
    </source>
</evidence>
<dbReference type="EMBL" id="KQ988234">
    <property type="protein sequence ID" value="KZV56172.1"/>
    <property type="molecule type" value="Genomic_DNA"/>
</dbReference>
<evidence type="ECO:0000256" key="2">
    <source>
        <dbReference type="ARBA" id="ARBA00023125"/>
    </source>
</evidence>
<evidence type="ECO:0000259" key="6">
    <source>
        <dbReference type="PROSITE" id="PS51005"/>
    </source>
</evidence>